<feature type="transmembrane region" description="Helical" evidence="1">
    <location>
        <begin position="21"/>
        <end position="43"/>
    </location>
</feature>
<name>A0ABV3D9Q1_9ACTN</name>
<accession>A0ABV3D9Q1</accession>
<feature type="transmembrane region" description="Helical" evidence="1">
    <location>
        <begin position="49"/>
        <end position="68"/>
    </location>
</feature>
<gene>
    <name evidence="2" type="ORF">AB0C36_03090</name>
</gene>
<dbReference type="Proteomes" id="UP001551482">
    <property type="component" value="Unassembled WGS sequence"/>
</dbReference>
<protein>
    <submittedName>
        <fullName evidence="2">SCO6880 family protein</fullName>
    </submittedName>
</protein>
<comment type="caution">
    <text evidence="2">The sequence shown here is derived from an EMBL/GenBank/DDBJ whole genome shotgun (WGS) entry which is preliminary data.</text>
</comment>
<proteinExistence type="predicted"/>
<evidence type="ECO:0000313" key="2">
    <source>
        <dbReference type="EMBL" id="MEU8132470.1"/>
    </source>
</evidence>
<keyword evidence="1" id="KW-1133">Transmembrane helix</keyword>
<dbReference type="InterPro" id="IPR049978">
    <property type="entry name" value="SCO6880-like"/>
</dbReference>
<reference evidence="2 3" key="1">
    <citation type="submission" date="2024-06" db="EMBL/GenBank/DDBJ databases">
        <title>The Natural Products Discovery Center: Release of the First 8490 Sequenced Strains for Exploring Actinobacteria Biosynthetic Diversity.</title>
        <authorList>
            <person name="Kalkreuter E."/>
            <person name="Kautsar S.A."/>
            <person name="Yang D."/>
            <person name="Bader C.D."/>
            <person name="Teijaro C.N."/>
            <person name="Fluegel L."/>
            <person name="Davis C.M."/>
            <person name="Simpson J.R."/>
            <person name="Lauterbach L."/>
            <person name="Steele A.D."/>
            <person name="Gui C."/>
            <person name="Meng S."/>
            <person name="Li G."/>
            <person name="Viehrig K."/>
            <person name="Ye F."/>
            <person name="Su P."/>
            <person name="Kiefer A.F."/>
            <person name="Nichols A."/>
            <person name="Cepeda A.J."/>
            <person name="Yan W."/>
            <person name="Fan B."/>
            <person name="Jiang Y."/>
            <person name="Adhikari A."/>
            <person name="Zheng C.-J."/>
            <person name="Schuster L."/>
            <person name="Cowan T.M."/>
            <person name="Smanski M.J."/>
            <person name="Chevrette M.G."/>
            <person name="De Carvalho L.P.S."/>
            <person name="Shen B."/>
        </authorList>
    </citation>
    <scope>NUCLEOTIDE SEQUENCE [LARGE SCALE GENOMIC DNA]</scope>
    <source>
        <strain evidence="2 3">NPDC048946</strain>
    </source>
</reference>
<organism evidence="2 3">
    <name type="scientific">Streptodolium elevatio</name>
    <dbReference type="NCBI Taxonomy" id="3157996"/>
    <lineage>
        <taxon>Bacteria</taxon>
        <taxon>Bacillati</taxon>
        <taxon>Actinomycetota</taxon>
        <taxon>Actinomycetes</taxon>
        <taxon>Kitasatosporales</taxon>
        <taxon>Streptomycetaceae</taxon>
        <taxon>Streptodolium</taxon>
    </lineage>
</organism>
<dbReference type="EMBL" id="JBEZFP010000005">
    <property type="protein sequence ID" value="MEU8132470.1"/>
    <property type="molecule type" value="Genomic_DNA"/>
</dbReference>
<dbReference type="NCBIfam" id="NF042935">
    <property type="entry name" value="SCO6880_fam"/>
    <property type="match status" value="1"/>
</dbReference>
<keyword evidence="1" id="KW-0472">Membrane</keyword>
<dbReference type="RefSeq" id="WP_358348346.1">
    <property type="nucleotide sequence ID" value="NZ_JBEZFP010000005.1"/>
</dbReference>
<evidence type="ECO:0000313" key="3">
    <source>
        <dbReference type="Proteomes" id="UP001551482"/>
    </source>
</evidence>
<sequence>MEQIVRTRPRTYGNWRKPTSPGILGLGLIPTVVLLAGLIAIIFALLVSLYAAVFLAVMLCVVLVPLMIRDRHGRNGMQWIAARAAWGMAKAQGKHLYRAGPVGRTPPGTCQLPGIGAATRMYEAVDAYQRPFGLLHIRSVDDYTIVLQCDADGAALVDDEQIDTWVAYWGQWLSTLGNEPGLVAASVTVETAPDTGERLRNEIGGNLTADSPELSKRVLAKVLDAYPVGAARISTRISLTFEARGRGGGKSRDAAEMATEIGARLPALTAGLSMTGAGAAFPMSGAQIAAAVRVAYDPSVAVLIDRARIENEAGLRWSDAGPFATQESWDHYRHDGAFSITWAMSDAPRGEVFASVLQRLLSPHDDILRKRVTIIYRPHDAGTAARIVERDIKDARFKAQQGTKVSARDTVALSAAEQSAMEEATGAGLMRFGMLVTATVDQHAKLPLAAAAVDNLSASARLVLRRAYGAQASSFAAALPLGFVLPRHLRIPQTLRETM</sequence>
<keyword evidence="1" id="KW-0812">Transmembrane</keyword>
<keyword evidence="3" id="KW-1185">Reference proteome</keyword>
<evidence type="ECO:0000256" key="1">
    <source>
        <dbReference type="SAM" id="Phobius"/>
    </source>
</evidence>